<evidence type="ECO:0000313" key="2">
    <source>
        <dbReference type="Proteomes" id="UP000664521"/>
    </source>
</evidence>
<dbReference type="AlphaFoldDB" id="A0A8H3ITF1"/>
<dbReference type="EMBL" id="CAJPDS010000043">
    <property type="protein sequence ID" value="CAF9927035.1"/>
    <property type="molecule type" value="Genomic_DNA"/>
</dbReference>
<accession>A0A8H3ITF1</accession>
<proteinExistence type="predicted"/>
<name>A0A8H3ITF1_9LECA</name>
<organism evidence="1 2">
    <name type="scientific">Heterodermia speciosa</name>
    <dbReference type="NCBI Taxonomy" id="116794"/>
    <lineage>
        <taxon>Eukaryota</taxon>
        <taxon>Fungi</taxon>
        <taxon>Dikarya</taxon>
        <taxon>Ascomycota</taxon>
        <taxon>Pezizomycotina</taxon>
        <taxon>Lecanoromycetes</taxon>
        <taxon>OSLEUM clade</taxon>
        <taxon>Lecanoromycetidae</taxon>
        <taxon>Caliciales</taxon>
        <taxon>Physciaceae</taxon>
        <taxon>Heterodermia</taxon>
    </lineage>
</organism>
<evidence type="ECO:0000313" key="1">
    <source>
        <dbReference type="EMBL" id="CAF9927035.1"/>
    </source>
</evidence>
<protein>
    <submittedName>
        <fullName evidence="1">Uncharacterized protein</fullName>
    </submittedName>
</protein>
<gene>
    <name evidence="1" type="ORF">HETSPECPRED_006489</name>
</gene>
<dbReference type="Proteomes" id="UP000664521">
    <property type="component" value="Unassembled WGS sequence"/>
</dbReference>
<sequence>MSAVNTNPTFSLVEHAASLAQAANAAAFMASNPYEYYFGLNSPVKPEVDPAPHLPYDRIYSHVRYCAQFVDRGQLKEFLKGYEYTAQSRANYLTINEKYQYICHGLQDAKAFHTIMRARKVEVKKTLAVLEEQGGTELAVRKKRTELEAIDLQIQKNAREVPDLLARARDLLLRRNAVRSEFIAMKKKLNDKILPELLYVARKIAQRTGEHSTGTGL</sequence>
<comment type="caution">
    <text evidence="1">The sequence shown here is derived from an EMBL/GenBank/DDBJ whole genome shotgun (WGS) entry which is preliminary data.</text>
</comment>
<reference evidence="1" key="1">
    <citation type="submission" date="2021-03" db="EMBL/GenBank/DDBJ databases">
        <authorList>
            <person name="Tagirdzhanova G."/>
        </authorList>
    </citation>
    <scope>NUCLEOTIDE SEQUENCE</scope>
</reference>
<keyword evidence="2" id="KW-1185">Reference proteome</keyword>